<keyword evidence="3" id="KW-1185">Reference proteome</keyword>
<dbReference type="RefSeq" id="WP_196196718.1">
    <property type="nucleotide sequence ID" value="NZ_JADPRT010000012.1"/>
</dbReference>
<evidence type="ECO:0000313" key="2">
    <source>
        <dbReference type="EMBL" id="MBF9071548.1"/>
    </source>
</evidence>
<sequence>MIPKPVQRANWALAFLLELVALGALLWWGFHTGSGLALHLLLGLGTPVLTAVLWGTFLAPRATRPLPVPLAITAKLAVFLVAAVAAYAVGAHAFAVGFAVVAVLNTALLVVDREAMEIQAGGTRG</sequence>
<accession>A0A931B7B0</accession>
<keyword evidence="1" id="KW-0812">Transmembrane</keyword>
<name>A0A931B7B0_9ACTN</name>
<dbReference type="InterPro" id="IPR021214">
    <property type="entry name" value="DUF2568"/>
</dbReference>
<keyword evidence="1" id="KW-0472">Membrane</keyword>
<feature type="transmembrane region" description="Helical" evidence="1">
    <location>
        <begin position="93"/>
        <end position="111"/>
    </location>
</feature>
<proteinExistence type="predicted"/>
<evidence type="ECO:0000256" key="1">
    <source>
        <dbReference type="SAM" id="Phobius"/>
    </source>
</evidence>
<protein>
    <submittedName>
        <fullName evidence="2">YrdB family protein</fullName>
    </submittedName>
</protein>
<reference evidence="2" key="1">
    <citation type="submission" date="2020-11" db="EMBL/GenBank/DDBJ databases">
        <title>Isolation and identification of active actinomycetes.</title>
        <authorList>
            <person name="Yu B."/>
        </authorList>
    </citation>
    <scope>NUCLEOTIDE SEQUENCE</scope>
    <source>
        <strain evidence="2">NEAU-YB345</strain>
    </source>
</reference>
<feature type="transmembrane region" description="Helical" evidence="1">
    <location>
        <begin position="66"/>
        <end position="87"/>
    </location>
</feature>
<dbReference type="Proteomes" id="UP000657385">
    <property type="component" value="Unassembled WGS sequence"/>
</dbReference>
<dbReference type="AlphaFoldDB" id="A0A931B7B0"/>
<comment type="caution">
    <text evidence="2">The sequence shown here is derived from an EMBL/GenBank/DDBJ whole genome shotgun (WGS) entry which is preliminary data.</text>
</comment>
<feature type="transmembrane region" description="Helical" evidence="1">
    <location>
        <begin position="12"/>
        <end position="30"/>
    </location>
</feature>
<keyword evidence="1" id="KW-1133">Transmembrane helix</keyword>
<feature type="transmembrane region" description="Helical" evidence="1">
    <location>
        <begin position="36"/>
        <end position="59"/>
    </location>
</feature>
<organism evidence="2 3">
    <name type="scientific">Streptacidiphilus fuscans</name>
    <dbReference type="NCBI Taxonomy" id="2789292"/>
    <lineage>
        <taxon>Bacteria</taxon>
        <taxon>Bacillati</taxon>
        <taxon>Actinomycetota</taxon>
        <taxon>Actinomycetes</taxon>
        <taxon>Kitasatosporales</taxon>
        <taxon>Streptomycetaceae</taxon>
        <taxon>Streptacidiphilus</taxon>
    </lineage>
</organism>
<evidence type="ECO:0000313" key="3">
    <source>
        <dbReference type="Proteomes" id="UP000657385"/>
    </source>
</evidence>
<dbReference type="EMBL" id="JADPRT010000012">
    <property type="protein sequence ID" value="MBF9071548.1"/>
    <property type="molecule type" value="Genomic_DNA"/>
</dbReference>
<dbReference type="Pfam" id="PF10823">
    <property type="entry name" value="DUF2568"/>
    <property type="match status" value="1"/>
</dbReference>
<gene>
    <name evidence="2" type="ORF">I2501_26355</name>
</gene>